<feature type="region of interest" description="Disordered" evidence="1">
    <location>
        <begin position="51"/>
        <end position="76"/>
    </location>
</feature>
<evidence type="ECO:0000259" key="2">
    <source>
        <dbReference type="SMART" id="SM00198"/>
    </source>
</evidence>
<dbReference type="Pfam" id="PF00188">
    <property type="entry name" value="CAP"/>
    <property type="match status" value="1"/>
</dbReference>
<evidence type="ECO:0000256" key="1">
    <source>
        <dbReference type="SAM" id="MobiDB-lite"/>
    </source>
</evidence>
<keyword evidence="4" id="KW-1185">Reference proteome</keyword>
<dbReference type="Gene3D" id="3.40.33.10">
    <property type="entry name" value="CAP"/>
    <property type="match status" value="1"/>
</dbReference>
<evidence type="ECO:0000313" key="3">
    <source>
        <dbReference type="EnsemblMetazoa" id="XP_022655731"/>
    </source>
</evidence>
<organism evidence="3 4">
    <name type="scientific">Varroa destructor</name>
    <name type="common">Honeybee mite</name>
    <dbReference type="NCBI Taxonomy" id="109461"/>
    <lineage>
        <taxon>Eukaryota</taxon>
        <taxon>Metazoa</taxon>
        <taxon>Ecdysozoa</taxon>
        <taxon>Arthropoda</taxon>
        <taxon>Chelicerata</taxon>
        <taxon>Arachnida</taxon>
        <taxon>Acari</taxon>
        <taxon>Parasitiformes</taxon>
        <taxon>Mesostigmata</taxon>
        <taxon>Gamasina</taxon>
        <taxon>Dermanyssoidea</taxon>
        <taxon>Varroidae</taxon>
        <taxon>Varroa</taxon>
    </lineage>
</organism>
<sequence>MGIWNSLLKTSTLKMLLHNATRNNFYYRGYDSRQEIDLLVDRFQKASVRRKEKEYEMRKKKKRSGTPQQKEPQGSFQLQKVYEDSSESQICQGPTLRFMKKVFLSSAVKVSGRTEQQLPSYLEDEFILKCLVWHNIFRSRHQAAALRLSFPLCHEAQRLANEIAHTDRISFHESLKWPNGSCNSEDSKSPSAKLHERGFGQSLYVKYQPLLLVDSRMDVTAKEVVKHWYHGGAMRYDYSLHPEVLHTQGAAFSQLVWRDSTDLGIGKAHSLHNEAKVIVVALYTPRGNVQGLFVDNVRPYVKTCTTPIGSDVSEDESSEKPCASERFSKIDEKIVYADAVY</sequence>
<dbReference type="OrthoDB" id="337038at2759"/>
<dbReference type="RefSeq" id="XP_022655731.1">
    <property type="nucleotide sequence ID" value="XM_022799996.1"/>
</dbReference>
<dbReference type="InParanoid" id="A0A7M7JU76"/>
<dbReference type="KEGG" id="vde:111248140"/>
<dbReference type="GeneID" id="111248140"/>
<dbReference type="Proteomes" id="UP000594260">
    <property type="component" value="Unplaced"/>
</dbReference>
<reference evidence="3" key="1">
    <citation type="submission" date="2021-01" db="UniProtKB">
        <authorList>
            <consortium name="EnsemblMetazoa"/>
        </authorList>
    </citation>
    <scope>IDENTIFICATION</scope>
</reference>
<protein>
    <recommendedName>
        <fullName evidence="2">SCP domain-containing protein</fullName>
    </recommendedName>
</protein>
<accession>A0A7M7JU76</accession>
<dbReference type="EnsemblMetazoa" id="XM_022799996">
    <property type="protein sequence ID" value="XP_022655731"/>
    <property type="gene ID" value="LOC111248140"/>
</dbReference>
<dbReference type="InterPro" id="IPR001283">
    <property type="entry name" value="CRISP-related"/>
</dbReference>
<dbReference type="SUPFAM" id="SSF55797">
    <property type="entry name" value="PR-1-like"/>
    <property type="match status" value="1"/>
</dbReference>
<name>A0A7M7JU76_VARDE</name>
<evidence type="ECO:0000313" key="4">
    <source>
        <dbReference type="Proteomes" id="UP000594260"/>
    </source>
</evidence>
<dbReference type="InterPro" id="IPR014044">
    <property type="entry name" value="CAP_dom"/>
</dbReference>
<feature type="domain" description="SCP" evidence="2">
    <location>
        <begin position="125"/>
        <end position="291"/>
    </location>
</feature>
<feature type="compositionally biased region" description="Polar residues" evidence="1">
    <location>
        <begin position="65"/>
        <end position="76"/>
    </location>
</feature>
<dbReference type="SMART" id="SM00198">
    <property type="entry name" value="SCP"/>
    <property type="match status" value="1"/>
</dbReference>
<dbReference type="InterPro" id="IPR035940">
    <property type="entry name" value="CAP_sf"/>
</dbReference>
<proteinExistence type="predicted"/>
<dbReference type="PANTHER" id="PTHR10334">
    <property type="entry name" value="CYSTEINE-RICH SECRETORY PROTEIN-RELATED"/>
    <property type="match status" value="1"/>
</dbReference>
<dbReference type="AlphaFoldDB" id="A0A7M7JU76"/>